<sequence>MQYELYGTTLEELKQKARGLLTSEKEPCAQLKLIDSMQRLGVAYHFEEEIRDSLNQVRDVVMGDLYTTALQFRLMREHGHPICSGVFDKFQDGNGRFMDSLSKDVTGLLSLYEASHLGMNSEDDLEEAKNFSIKHLMSLAGKWWKDSGFKENLSFARDQLVEFYLCAVGIISEPHFSESWKGLTKMSCIVPTIDDMYDVYGSLDELQCFTDAVDRYDYVNITTHIVQICSLGLDKNSTVV</sequence>
<name>A0ABC8S1P9_9AQUA</name>
<organism evidence="6 7">
    <name type="scientific">Ilex paraguariensis</name>
    <name type="common">yerba mate</name>
    <dbReference type="NCBI Taxonomy" id="185542"/>
    <lineage>
        <taxon>Eukaryota</taxon>
        <taxon>Viridiplantae</taxon>
        <taxon>Streptophyta</taxon>
        <taxon>Embryophyta</taxon>
        <taxon>Tracheophyta</taxon>
        <taxon>Spermatophyta</taxon>
        <taxon>Magnoliopsida</taxon>
        <taxon>eudicotyledons</taxon>
        <taxon>Gunneridae</taxon>
        <taxon>Pentapetalae</taxon>
        <taxon>asterids</taxon>
        <taxon>campanulids</taxon>
        <taxon>Aquifoliales</taxon>
        <taxon>Aquifoliaceae</taxon>
        <taxon>Ilex</taxon>
    </lineage>
</organism>
<dbReference type="GO" id="GO:0016838">
    <property type="term" value="F:carbon-oxygen lyase activity, acting on phosphates"/>
    <property type="evidence" value="ECO:0007669"/>
    <property type="project" value="UniProtKB-ARBA"/>
</dbReference>
<dbReference type="SUPFAM" id="SSF48239">
    <property type="entry name" value="Terpenoid cyclases/Protein prenyltransferases"/>
    <property type="match status" value="1"/>
</dbReference>
<keyword evidence="1" id="KW-0479">Metal-binding</keyword>
<dbReference type="PANTHER" id="PTHR31225:SF98">
    <property type="entry name" value="TERPENE SYNTHASE 9-RELATED"/>
    <property type="match status" value="1"/>
</dbReference>
<keyword evidence="2" id="KW-0460">Magnesium</keyword>
<dbReference type="Gene3D" id="1.50.10.130">
    <property type="entry name" value="Terpene synthase, N-terminal domain"/>
    <property type="match status" value="1"/>
</dbReference>
<evidence type="ECO:0000256" key="1">
    <source>
        <dbReference type="ARBA" id="ARBA00022723"/>
    </source>
</evidence>
<dbReference type="InterPro" id="IPR008949">
    <property type="entry name" value="Isoprenoid_synthase_dom_sf"/>
</dbReference>
<evidence type="ECO:0000259" key="4">
    <source>
        <dbReference type="Pfam" id="PF01397"/>
    </source>
</evidence>
<evidence type="ECO:0000259" key="5">
    <source>
        <dbReference type="Pfam" id="PF03936"/>
    </source>
</evidence>
<evidence type="ECO:0000313" key="6">
    <source>
        <dbReference type="EMBL" id="CAK9151084.1"/>
    </source>
</evidence>
<dbReference type="Proteomes" id="UP001642360">
    <property type="component" value="Unassembled WGS sequence"/>
</dbReference>
<dbReference type="InterPro" id="IPR005630">
    <property type="entry name" value="Terpene_synthase_metal-bd"/>
</dbReference>
<evidence type="ECO:0000313" key="7">
    <source>
        <dbReference type="Proteomes" id="UP001642360"/>
    </source>
</evidence>
<dbReference type="GO" id="GO:0006720">
    <property type="term" value="P:isoprenoid metabolic process"/>
    <property type="evidence" value="ECO:0007669"/>
    <property type="project" value="UniProtKB-ARBA"/>
</dbReference>
<dbReference type="Pfam" id="PF01397">
    <property type="entry name" value="Terpene_synth"/>
    <property type="match status" value="1"/>
</dbReference>
<gene>
    <name evidence="6" type="ORF">ILEXP_LOCUS19241</name>
</gene>
<dbReference type="EMBL" id="CAUOFW020002092">
    <property type="protein sequence ID" value="CAK9151084.1"/>
    <property type="molecule type" value="Genomic_DNA"/>
</dbReference>
<dbReference type="PANTHER" id="PTHR31225">
    <property type="entry name" value="OS04G0344100 PROTEIN-RELATED"/>
    <property type="match status" value="1"/>
</dbReference>
<keyword evidence="3" id="KW-0456">Lyase</keyword>
<feature type="domain" description="Terpene synthase N-terminal" evidence="4">
    <location>
        <begin position="8"/>
        <end position="143"/>
    </location>
</feature>
<accession>A0ABC8S1P9</accession>
<dbReference type="SUPFAM" id="SSF48576">
    <property type="entry name" value="Terpenoid synthases"/>
    <property type="match status" value="1"/>
</dbReference>
<dbReference type="Pfam" id="PF03936">
    <property type="entry name" value="Terpene_synth_C"/>
    <property type="match status" value="1"/>
</dbReference>
<evidence type="ECO:0000256" key="2">
    <source>
        <dbReference type="ARBA" id="ARBA00022842"/>
    </source>
</evidence>
<dbReference type="InterPro" id="IPR008930">
    <property type="entry name" value="Terpenoid_cyclase/PrenylTrfase"/>
</dbReference>
<keyword evidence="7" id="KW-1185">Reference proteome</keyword>
<dbReference type="Gene3D" id="1.10.600.10">
    <property type="entry name" value="Farnesyl Diphosphate Synthase"/>
    <property type="match status" value="2"/>
</dbReference>
<protein>
    <submittedName>
        <fullName evidence="6">Uncharacterized protein</fullName>
    </submittedName>
</protein>
<feature type="domain" description="Terpene synthase metal-binding" evidence="5">
    <location>
        <begin position="145"/>
        <end position="218"/>
    </location>
</feature>
<dbReference type="InterPro" id="IPR001906">
    <property type="entry name" value="Terpene_synth_N"/>
</dbReference>
<dbReference type="AlphaFoldDB" id="A0ABC8S1P9"/>
<dbReference type="InterPro" id="IPR036965">
    <property type="entry name" value="Terpene_synth_N_sf"/>
</dbReference>
<reference evidence="6 7" key="1">
    <citation type="submission" date="2024-02" db="EMBL/GenBank/DDBJ databases">
        <authorList>
            <person name="Vignale AGUSTIN F."/>
            <person name="Sosa J E."/>
            <person name="Modenutti C."/>
        </authorList>
    </citation>
    <scope>NUCLEOTIDE SEQUENCE [LARGE SCALE GENOMIC DNA]</scope>
</reference>
<dbReference type="GO" id="GO:0046872">
    <property type="term" value="F:metal ion binding"/>
    <property type="evidence" value="ECO:0007669"/>
    <property type="project" value="UniProtKB-KW"/>
</dbReference>
<evidence type="ECO:0000256" key="3">
    <source>
        <dbReference type="ARBA" id="ARBA00023239"/>
    </source>
</evidence>
<dbReference type="InterPro" id="IPR050148">
    <property type="entry name" value="Terpene_synthase-like"/>
</dbReference>
<comment type="caution">
    <text evidence="6">The sequence shown here is derived from an EMBL/GenBank/DDBJ whole genome shotgun (WGS) entry which is preliminary data.</text>
</comment>
<proteinExistence type="predicted"/>